<comment type="subcellular location">
    <subcellularLocation>
        <location evidence="3">Cytoplasm</location>
    </subcellularLocation>
</comment>
<reference evidence="7 8" key="1">
    <citation type="journal article" date="2024" name="Fungal Genet. Biol.">
        <title>The porcine skin microbiome exhibits broad fungal antagonism.</title>
        <authorList>
            <person name="De La Cruz K.F."/>
            <person name="Townsend E.C."/>
            <person name="Alex Cheong J.Z."/>
            <person name="Salamzade R."/>
            <person name="Liu A."/>
            <person name="Sandstrom S."/>
            <person name="Davila E."/>
            <person name="Huang L."/>
            <person name="Xu K.H."/>
            <person name="Wu S.Y."/>
            <person name="Meudt J.J."/>
            <person name="Shanmuganayagam D."/>
            <person name="Gibson A.L.F."/>
            <person name="Kalan L.R."/>
        </authorList>
    </citation>
    <scope>NUCLEOTIDE SEQUENCE [LARGE SCALE GENOMIC DNA]</scope>
    <source>
        <strain evidence="7 8">LK2625</strain>
    </source>
</reference>
<evidence type="ECO:0000313" key="8">
    <source>
        <dbReference type="Proteomes" id="UP001558481"/>
    </source>
</evidence>
<dbReference type="PANTHER" id="PTHR21237">
    <property type="entry name" value="GRPE PROTEIN"/>
    <property type="match status" value="1"/>
</dbReference>
<dbReference type="PROSITE" id="PS01071">
    <property type="entry name" value="GRPE"/>
    <property type="match status" value="1"/>
</dbReference>
<feature type="region of interest" description="Disordered" evidence="6">
    <location>
        <begin position="1"/>
        <end position="74"/>
    </location>
</feature>
<dbReference type="Proteomes" id="UP001558481">
    <property type="component" value="Unassembled WGS sequence"/>
</dbReference>
<dbReference type="RefSeq" id="WP_095796385.1">
    <property type="nucleotide sequence ID" value="NZ_CAUREL010000024.1"/>
</dbReference>
<dbReference type="PANTHER" id="PTHR21237:SF23">
    <property type="entry name" value="GRPE PROTEIN HOMOLOG, MITOCHONDRIAL"/>
    <property type="match status" value="1"/>
</dbReference>
<gene>
    <name evidence="3" type="primary">grpE</name>
    <name evidence="7" type="ORF">VVR66_03795</name>
</gene>
<keyword evidence="8" id="KW-1185">Reference proteome</keyword>
<keyword evidence="2 3" id="KW-0143">Chaperone</keyword>
<evidence type="ECO:0000256" key="3">
    <source>
        <dbReference type="HAMAP-Rule" id="MF_01151"/>
    </source>
</evidence>
<proteinExistence type="inferred from homology"/>
<evidence type="ECO:0000313" key="7">
    <source>
        <dbReference type="EMBL" id="MEX3593831.1"/>
    </source>
</evidence>
<name>A0ABV3UZF8_9MICC</name>
<dbReference type="CDD" id="cd00446">
    <property type="entry name" value="GrpE"/>
    <property type="match status" value="1"/>
</dbReference>
<sequence length="213" mass="22753">MSMSDSENTKGHGQSVPEGDPEHSAHAQSGEQQSQGEPGLTVDDILGTPQSEGVEAADAASSTTDDAAPGGDSAAQKLADERLEDLRRLQAEFVNFKNRTTRERDQLRDFVSADMITALLPVLDDIEAARKAGDLTDGPFAAIANKLDETLTRQGLERLGEVGEAFDPNIHEAVLQQPTEEVEPDHVSMVLRSGFKIGNRVVRAAQVAVAAQP</sequence>
<dbReference type="InterPro" id="IPR000740">
    <property type="entry name" value="GrpE"/>
</dbReference>
<dbReference type="Gene3D" id="2.30.22.10">
    <property type="entry name" value="Head domain of nucleotide exchange factor GrpE"/>
    <property type="match status" value="1"/>
</dbReference>
<dbReference type="InterPro" id="IPR009012">
    <property type="entry name" value="GrpE_head"/>
</dbReference>
<comment type="similarity">
    <text evidence="1 3 5">Belongs to the GrpE family.</text>
</comment>
<keyword evidence="3 4" id="KW-0346">Stress response</keyword>
<dbReference type="Pfam" id="PF01025">
    <property type="entry name" value="GrpE"/>
    <property type="match status" value="1"/>
</dbReference>
<feature type="compositionally biased region" description="Low complexity" evidence="6">
    <location>
        <begin position="26"/>
        <end position="37"/>
    </location>
</feature>
<dbReference type="PRINTS" id="PR00773">
    <property type="entry name" value="GRPEPROTEIN"/>
</dbReference>
<organism evidence="7 8">
    <name type="scientific">Kocuria carniphila</name>
    <dbReference type="NCBI Taxonomy" id="262208"/>
    <lineage>
        <taxon>Bacteria</taxon>
        <taxon>Bacillati</taxon>
        <taxon>Actinomycetota</taxon>
        <taxon>Actinomycetes</taxon>
        <taxon>Micrococcales</taxon>
        <taxon>Micrococcaceae</taxon>
        <taxon>Kocuria</taxon>
    </lineage>
</organism>
<keyword evidence="3" id="KW-0963">Cytoplasm</keyword>
<accession>A0ABV3UZF8</accession>
<dbReference type="SUPFAM" id="SSF58014">
    <property type="entry name" value="Coiled-coil domain of nucleotide exchange factor GrpE"/>
    <property type="match status" value="1"/>
</dbReference>
<comment type="function">
    <text evidence="3 4">Participates actively in the response to hyperosmotic and heat shock by preventing the aggregation of stress-denatured proteins, in association with DnaK and GrpE. It is the nucleotide exchange factor for DnaK and may function as a thermosensor. Unfolded proteins bind initially to DnaJ; upon interaction with the DnaJ-bound protein, DnaK hydrolyzes its bound ATP, resulting in the formation of a stable complex. GrpE releases ADP from DnaK; ATP binding to DnaK triggers the release of the substrate protein, thus completing the reaction cycle. Several rounds of ATP-dependent interactions between DnaJ, DnaK and GrpE are required for fully efficient folding.</text>
</comment>
<evidence type="ECO:0000256" key="1">
    <source>
        <dbReference type="ARBA" id="ARBA00009054"/>
    </source>
</evidence>
<dbReference type="HAMAP" id="MF_01151">
    <property type="entry name" value="GrpE"/>
    <property type="match status" value="1"/>
</dbReference>
<dbReference type="SUPFAM" id="SSF51064">
    <property type="entry name" value="Head domain of nucleotide exchange factor GrpE"/>
    <property type="match status" value="1"/>
</dbReference>
<evidence type="ECO:0000256" key="6">
    <source>
        <dbReference type="SAM" id="MobiDB-lite"/>
    </source>
</evidence>
<comment type="subunit">
    <text evidence="3">Homodimer.</text>
</comment>
<comment type="caution">
    <text evidence="7">The sequence shown here is derived from an EMBL/GenBank/DDBJ whole genome shotgun (WGS) entry which is preliminary data.</text>
</comment>
<dbReference type="EMBL" id="JAYWLU010000003">
    <property type="protein sequence ID" value="MEX3593831.1"/>
    <property type="molecule type" value="Genomic_DNA"/>
</dbReference>
<dbReference type="InterPro" id="IPR013805">
    <property type="entry name" value="GrpE_CC"/>
</dbReference>
<evidence type="ECO:0000256" key="2">
    <source>
        <dbReference type="ARBA" id="ARBA00023186"/>
    </source>
</evidence>
<evidence type="ECO:0000256" key="4">
    <source>
        <dbReference type="RuleBase" id="RU000639"/>
    </source>
</evidence>
<feature type="compositionally biased region" description="Low complexity" evidence="6">
    <location>
        <begin position="56"/>
        <end position="68"/>
    </location>
</feature>
<protein>
    <recommendedName>
        <fullName evidence="3 4">Protein GrpE</fullName>
    </recommendedName>
    <alternativeName>
        <fullName evidence="3">HSP-70 cofactor</fullName>
    </alternativeName>
</protein>
<evidence type="ECO:0000256" key="5">
    <source>
        <dbReference type="RuleBase" id="RU004478"/>
    </source>
</evidence>
<dbReference type="Gene3D" id="3.90.20.20">
    <property type="match status" value="1"/>
</dbReference>